<dbReference type="Gene3D" id="1.25.40.10">
    <property type="entry name" value="Tetratricopeptide repeat domain"/>
    <property type="match status" value="1"/>
</dbReference>
<dbReference type="PANTHER" id="PTHR44943:SF8">
    <property type="entry name" value="TPR REPEAT-CONTAINING PROTEIN MJ0263"/>
    <property type="match status" value="1"/>
</dbReference>
<reference evidence="4 5" key="1">
    <citation type="journal article" date="2007" name="PLoS Genet.">
        <title>Patterns and implications of gene gain and loss in the evolution of Prochlorococcus.</title>
        <authorList>
            <person name="Kettler G.C."/>
            <person name="Martiny A.C."/>
            <person name="Huang K."/>
            <person name="Zucker J."/>
            <person name="Coleman M.L."/>
            <person name="Rodrigue S."/>
            <person name="Chen F."/>
            <person name="Lapidus A."/>
            <person name="Ferriera S."/>
            <person name="Johnson J."/>
            <person name="Steglich C."/>
            <person name="Church G.M."/>
            <person name="Richardson P."/>
            <person name="Chisholm S.W."/>
        </authorList>
    </citation>
    <scope>NUCLEOTIDE SEQUENCE [LARGE SCALE GENOMIC DNA]</scope>
    <source>
        <strain evidence="4 5">MIT 9303</strain>
    </source>
</reference>
<dbReference type="AlphaFoldDB" id="A2C988"/>
<evidence type="ECO:0000256" key="1">
    <source>
        <dbReference type="ARBA" id="ARBA00022737"/>
    </source>
</evidence>
<evidence type="ECO:0000313" key="5">
    <source>
        <dbReference type="Proteomes" id="UP000002274"/>
    </source>
</evidence>
<dbReference type="EMBL" id="CP000554">
    <property type="protein sequence ID" value="ABM78048.1"/>
    <property type="molecule type" value="Genomic_DNA"/>
</dbReference>
<proteinExistence type="predicted"/>
<dbReference type="InterPro" id="IPR051685">
    <property type="entry name" value="Ycf3/AcsC/BcsC/TPR_MFPF"/>
</dbReference>
<dbReference type="InterPro" id="IPR019734">
    <property type="entry name" value="TPR_rpt"/>
</dbReference>
<dbReference type="HOGENOM" id="CLU_376366_0_0_3"/>
<feature type="repeat" description="TPR" evidence="3">
    <location>
        <begin position="24"/>
        <end position="57"/>
    </location>
</feature>
<keyword evidence="2 3" id="KW-0802">TPR repeat</keyword>
<protein>
    <submittedName>
        <fullName evidence="4">Uncharacterized protein</fullName>
    </submittedName>
</protein>
<dbReference type="Proteomes" id="UP000002274">
    <property type="component" value="Chromosome"/>
</dbReference>
<dbReference type="Pfam" id="PF13414">
    <property type="entry name" value="TPR_11"/>
    <property type="match status" value="1"/>
</dbReference>
<evidence type="ECO:0000256" key="3">
    <source>
        <dbReference type="PROSITE-ProRule" id="PRU00339"/>
    </source>
</evidence>
<dbReference type="Pfam" id="PF13181">
    <property type="entry name" value="TPR_8"/>
    <property type="match status" value="2"/>
</dbReference>
<dbReference type="InterPro" id="IPR011990">
    <property type="entry name" value="TPR-like_helical_dom_sf"/>
</dbReference>
<accession>A2C988</accession>
<feature type="repeat" description="TPR" evidence="3">
    <location>
        <begin position="92"/>
        <end position="125"/>
    </location>
</feature>
<evidence type="ECO:0000256" key="2">
    <source>
        <dbReference type="ARBA" id="ARBA00022803"/>
    </source>
</evidence>
<name>A2C988_PROM3</name>
<gene>
    <name evidence="4" type="ordered locus">P9303_13011</name>
</gene>
<organism evidence="4 5">
    <name type="scientific">Prochlorococcus marinus (strain MIT 9303)</name>
    <dbReference type="NCBI Taxonomy" id="59922"/>
    <lineage>
        <taxon>Bacteria</taxon>
        <taxon>Bacillati</taxon>
        <taxon>Cyanobacteriota</taxon>
        <taxon>Cyanophyceae</taxon>
        <taxon>Synechococcales</taxon>
        <taxon>Prochlorococcaceae</taxon>
        <taxon>Prochlorococcus</taxon>
    </lineage>
</organism>
<feature type="repeat" description="TPR" evidence="3">
    <location>
        <begin position="58"/>
        <end position="91"/>
    </location>
</feature>
<dbReference type="SUPFAM" id="SSF48452">
    <property type="entry name" value="TPR-like"/>
    <property type="match status" value="1"/>
</dbReference>
<feature type="repeat" description="TPR" evidence="3">
    <location>
        <begin position="126"/>
        <end position="159"/>
    </location>
</feature>
<sequence>MSAGKLTESKVIIESILYLDPLDSRALHAYGLISHAESDHHKAIELIRRSIQINPNYDVALVNYATLLTVSNQHKESIDCFKKALSISPGNEATWLKLASSARKDNQEDLAIDSYKQALNINPSNADTLNDLGVLYIQCGESKKAESCFERGIKLKPLDNNLLLNLGKTYCNNEKGQEAVLLLEKGIKAQPNFSELWKCLSDAYCLLDMHEKSLDSLSKFCSLTKECLHEIIDITVRGLMVNETKSKCLKILFQLKTESHSKFTDELLDASKNLLEGNFIEGIKALEVICKRDAHCIVNNEIKKLVYSILVDLKRSERYETVVDILNANWVDKKNAIYQQFEDMSAFILSMKAMRFKAGKSVIVGHEFINFNERLEGSLVSATQRSLLRNSPISKLGTCSQNLSLEYQSYENICPIETSISEKIIFIRSPQKRNISKLNSFIFQHIQKCGGNSFFHPLQQALGNTSYHSLCSIEPYLLLNYYAEFPLKIHALRDYLIHNFTEKFDAALLHLHDGGVVEIDSTQKLIRELSDNEIITFATWKDPLDRLRSLFNQYNREGYSLQQINNIINTRDDFMTNNNMAKCVLGRLNIDKNALKKENYKIDFLVNLSDETLLRGLQSIILGTYGLPNIICSKRINKTPSSFYLKNSEVEYLLEASKKRGLMDLDYQLDIGTLFTNAESYVETALQGFDFNNVHPYTAIILTGMNTHMLTKKILIVETQDLLKKSMLIRLKEIFEE</sequence>
<dbReference type="STRING" id="59922.P9303_13011"/>
<dbReference type="PANTHER" id="PTHR44943">
    <property type="entry name" value="CELLULOSE SYNTHASE OPERON PROTEIN C"/>
    <property type="match status" value="1"/>
</dbReference>
<dbReference type="RefSeq" id="WP_011825946.1">
    <property type="nucleotide sequence ID" value="NC_008820.1"/>
</dbReference>
<dbReference type="PROSITE" id="PS50005">
    <property type="entry name" value="TPR"/>
    <property type="match status" value="4"/>
</dbReference>
<dbReference type="SMART" id="SM00028">
    <property type="entry name" value="TPR"/>
    <property type="match status" value="6"/>
</dbReference>
<keyword evidence="1" id="KW-0677">Repeat</keyword>
<evidence type="ECO:0000313" key="4">
    <source>
        <dbReference type="EMBL" id="ABM78048.1"/>
    </source>
</evidence>
<dbReference type="KEGG" id="pmf:P9303_13011"/>